<proteinExistence type="predicted"/>
<protein>
    <submittedName>
        <fullName evidence="1">Nucleotide sugar dehydrogenase</fullName>
    </submittedName>
</protein>
<sequence>AAEGARVRFTDPLIRAARVTDGIQESVIDPQDHPWDLVLIHTVHPGTDLTWLEDRDDVLDATYRLDTTAAKETL</sequence>
<evidence type="ECO:0000313" key="1">
    <source>
        <dbReference type="EMBL" id="PKT69660.1"/>
    </source>
</evidence>
<dbReference type="Proteomes" id="UP000236178">
    <property type="component" value="Unassembled WGS sequence"/>
</dbReference>
<dbReference type="AlphaFoldDB" id="A0A2I0SIC3"/>
<dbReference type="EMBL" id="PJOS01000068">
    <property type="protein sequence ID" value="PKT69660.1"/>
    <property type="molecule type" value="Genomic_DNA"/>
</dbReference>
<comment type="caution">
    <text evidence="1">The sequence shown here is derived from an EMBL/GenBank/DDBJ whole genome shotgun (WGS) entry which is preliminary data.</text>
</comment>
<gene>
    <name evidence="1" type="ORF">CW362_28275</name>
</gene>
<accession>A0A2I0SIC3</accession>
<keyword evidence="2" id="KW-1185">Reference proteome</keyword>
<feature type="non-terminal residue" evidence="1">
    <location>
        <position position="1"/>
    </location>
</feature>
<name>A0A2I0SIC3_9ACTN</name>
<evidence type="ECO:0000313" key="2">
    <source>
        <dbReference type="Proteomes" id="UP000236178"/>
    </source>
</evidence>
<organism evidence="1 2">
    <name type="scientific">Streptomyces populi</name>
    <dbReference type="NCBI Taxonomy" id="2058924"/>
    <lineage>
        <taxon>Bacteria</taxon>
        <taxon>Bacillati</taxon>
        <taxon>Actinomycetota</taxon>
        <taxon>Actinomycetes</taxon>
        <taxon>Kitasatosporales</taxon>
        <taxon>Streptomycetaceae</taxon>
        <taxon>Streptomyces</taxon>
    </lineage>
</organism>
<reference evidence="1 2" key="1">
    <citation type="submission" date="2017-12" db="EMBL/GenBank/DDBJ databases">
        <title>Streptomyces populusis sp. nov., a novel endophytic actinobacterium isolated from stems of Populus adenopoda Maxim.</title>
        <authorList>
            <person name="Wang Z."/>
        </authorList>
    </citation>
    <scope>NUCLEOTIDE SEQUENCE [LARGE SCALE GENOMIC DNA]</scope>
    <source>
        <strain evidence="1 2">A249</strain>
    </source>
</reference>